<comment type="caution">
    <text evidence="1">The sequence shown here is derived from an EMBL/GenBank/DDBJ whole genome shotgun (WGS) entry which is preliminary data.</text>
</comment>
<dbReference type="RefSeq" id="WP_204543902.1">
    <property type="nucleotide sequence ID" value="NZ_JAFBFI010000011.1"/>
</dbReference>
<proteinExistence type="predicted"/>
<sequence>MKVFVADKSIILTGKAWEIKRKLLEYSRTHHLMIDWINSLHTPDGKPPIKRIK</sequence>
<dbReference type="Pfam" id="PF13072">
    <property type="entry name" value="MciZ"/>
    <property type="match status" value="1"/>
</dbReference>
<dbReference type="InterPro" id="IPR025177">
    <property type="entry name" value="MciZ"/>
</dbReference>
<dbReference type="EMBL" id="JAFBFI010000011">
    <property type="protein sequence ID" value="MBM7693192.1"/>
    <property type="molecule type" value="Genomic_DNA"/>
</dbReference>
<dbReference type="Proteomes" id="UP000823486">
    <property type="component" value="Unassembled WGS sequence"/>
</dbReference>
<gene>
    <name evidence="1" type="ORF">JOC77_002632</name>
</gene>
<reference evidence="1 2" key="1">
    <citation type="submission" date="2021-01" db="EMBL/GenBank/DDBJ databases">
        <title>Genomic Encyclopedia of Type Strains, Phase IV (KMG-IV): sequencing the most valuable type-strain genomes for metagenomic binning, comparative biology and taxonomic classification.</title>
        <authorList>
            <person name="Goeker M."/>
        </authorList>
    </citation>
    <scope>NUCLEOTIDE SEQUENCE [LARGE SCALE GENOMIC DNA]</scope>
    <source>
        <strain evidence="1 2">DSM 105482</strain>
    </source>
</reference>
<evidence type="ECO:0008006" key="3">
    <source>
        <dbReference type="Google" id="ProtNLM"/>
    </source>
</evidence>
<evidence type="ECO:0000313" key="1">
    <source>
        <dbReference type="EMBL" id="MBM7693192.1"/>
    </source>
</evidence>
<protein>
    <recommendedName>
        <fullName evidence="3">Z-ring formation inhibitor MciZ</fullName>
    </recommendedName>
</protein>
<evidence type="ECO:0000313" key="2">
    <source>
        <dbReference type="Proteomes" id="UP000823486"/>
    </source>
</evidence>
<accession>A0ABS2QJB5</accession>
<name>A0ABS2QJB5_9BACI</name>
<keyword evidence="2" id="KW-1185">Reference proteome</keyword>
<organism evidence="1 2">
    <name type="scientific">Peribacillus deserti</name>
    <dbReference type="NCBI Taxonomy" id="673318"/>
    <lineage>
        <taxon>Bacteria</taxon>
        <taxon>Bacillati</taxon>
        <taxon>Bacillota</taxon>
        <taxon>Bacilli</taxon>
        <taxon>Bacillales</taxon>
        <taxon>Bacillaceae</taxon>
        <taxon>Peribacillus</taxon>
    </lineage>
</organism>